<proteinExistence type="predicted"/>
<evidence type="ECO:0000313" key="3">
    <source>
        <dbReference type="EMBL" id="TQO20741.1"/>
    </source>
</evidence>
<dbReference type="AlphaFoldDB" id="A0A8H2KAN7"/>
<keyword evidence="1" id="KW-1133">Transmembrane helix</keyword>
<evidence type="ECO:0000259" key="2">
    <source>
        <dbReference type="Pfam" id="PF03703"/>
    </source>
</evidence>
<dbReference type="InterPro" id="IPR005182">
    <property type="entry name" value="YdbS-like_PH"/>
</dbReference>
<accession>A0A8H2KAN7</accession>
<dbReference type="OrthoDB" id="4990503at2"/>
<evidence type="ECO:0000256" key="1">
    <source>
        <dbReference type="SAM" id="Phobius"/>
    </source>
</evidence>
<keyword evidence="4" id="KW-1185">Reference proteome</keyword>
<sequence length="180" mass="20214">MRNETVSVQREAIVARVRSHARALIFPGIVLLAAAGALGYFFGSFPEDWQNLAVLTAGILLIVVAWFLPFFGWLARNYTITTRRIVLSSGVFVRVRQELLHSRGYDVTVRQNWVQRMFGSGDLVVNAGHDYPVVLRDIPSVTITQAALHDLMENNQNVVSMRRQRDESRASDETTAWGIG</sequence>
<comment type="caution">
    <text evidence="3">The sequence shown here is derived from an EMBL/GenBank/DDBJ whole genome shotgun (WGS) entry which is preliminary data.</text>
</comment>
<gene>
    <name evidence="3" type="ORF">FB472_2393</name>
</gene>
<organism evidence="3 4">
    <name type="scientific">Rhodoglobus vestalii</name>
    <dbReference type="NCBI Taxonomy" id="193384"/>
    <lineage>
        <taxon>Bacteria</taxon>
        <taxon>Bacillati</taxon>
        <taxon>Actinomycetota</taxon>
        <taxon>Actinomycetes</taxon>
        <taxon>Micrococcales</taxon>
        <taxon>Microbacteriaceae</taxon>
        <taxon>Rhodoglobus</taxon>
    </lineage>
</organism>
<reference evidence="3 4" key="1">
    <citation type="submission" date="2019-06" db="EMBL/GenBank/DDBJ databases">
        <title>Sequencing the genomes of 1000 actinobacteria strains.</title>
        <authorList>
            <person name="Klenk H.-P."/>
        </authorList>
    </citation>
    <scope>NUCLEOTIDE SEQUENCE [LARGE SCALE GENOMIC DNA]</scope>
    <source>
        <strain evidence="3 4">DSM 21947</strain>
    </source>
</reference>
<dbReference type="Pfam" id="PF03703">
    <property type="entry name" value="bPH_2"/>
    <property type="match status" value="1"/>
</dbReference>
<name>A0A8H2KAN7_9MICO</name>
<feature type="transmembrane region" description="Helical" evidence="1">
    <location>
        <begin position="54"/>
        <end position="75"/>
    </location>
</feature>
<dbReference type="PANTHER" id="PTHR37938">
    <property type="entry name" value="BLL0215 PROTEIN"/>
    <property type="match status" value="1"/>
</dbReference>
<keyword evidence="1" id="KW-0472">Membrane</keyword>
<feature type="domain" description="YdbS-like PH" evidence="2">
    <location>
        <begin position="73"/>
        <end position="139"/>
    </location>
</feature>
<feature type="transmembrane region" description="Helical" evidence="1">
    <location>
        <begin position="21"/>
        <end position="42"/>
    </location>
</feature>
<keyword evidence="1" id="KW-0812">Transmembrane</keyword>
<dbReference type="EMBL" id="VFRA01000001">
    <property type="protein sequence ID" value="TQO20741.1"/>
    <property type="molecule type" value="Genomic_DNA"/>
</dbReference>
<evidence type="ECO:0000313" key="4">
    <source>
        <dbReference type="Proteomes" id="UP000316560"/>
    </source>
</evidence>
<dbReference type="Proteomes" id="UP000316560">
    <property type="component" value="Unassembled WGS sequence"/>
</dbReference>
<dbReference type="PANTHER" id="PTHR37938:SF1">
    <property type="entry name" value="BLL0215 PROTEIN"/>
    <property type="match status" value="1"/>
</dbReference>
<dbReference type="RefSeq" id="WP_141991008.1">
    <property type="nucleotide sequence ID" value="NZ_VFRA01000001.1"/>
</dbReference>
<protein>
    <submittedName>
        <fullName evidence="3">PH (Pleckstrin Homology) domain-containing protein</fullName>
    </submittedName>
</protein>